<name>A0AAV7EC71_ARIFI</name>
<accession>A0AAV7EC71</accession>
<organism evidence="2 3">
    <name type="scientific">Aristolochia fimbriata</name>
    <name type="common">White veined hardy Dutchman's pipe vine</name>
    <dbReference type="NCBI Taxonomy" id="158543"/>
    <lineage>
        <taxon>Eukaryota</taxon>
        <taxon>Viridiplantae</taxon>
        <taxon>Streptophyta</taxon>
        <taxon>Embryophyta</taxon>
        <taxon>Tracheophyta</taxon>
        <taxon>Spermatophyta</taxon>
        <taxon>Magnoliopsida</taxon>
        <taxon>Magnoliidae</taxon>
        <taxon>Piperales</taxon>
        <taxon>Aristolochiaceae</taxon>
        <taxon>Aristolochia</taxon>
    </lineage>
</organism>
<protein>
    <submittedName>
        <fullName evidence="2">Uncharacterized protein</fullName>
    </submittedName>
</protein>
<evidence type="ECO:0000313" key="3">
    <source>
        <dbReference type="Proteomes" id="UP000825729"/>
    </source>
</evidence>
<gene>
    <name evidence="2" type="ORF">H6P81_016677</name>
</gene>
<comment type="caution">
    <text evidence="2">The sequence shown here is derived from an EMBL/GenBank/DDBJ whole genome shotgun (WGS) entry which is preliminary data.</text>
</comment>
<proteinExistence type="predicted"/>
<feature type="compositionally biased region" description="Basic and acidic residues" evidence="1">
    <location>
        <begin position="23"/>
        <end position="39"/>
    </location>
</feature>
<reference evidence="2 3" key="1">
    <citation type="submission" date="2021-07" db="EMBL/GenBank/DDBJ databases">
        <title>The Aristolochia fimbriata genome: insights into angiosperm evolution, floral development and chemical biosynthesis.</title>
        <authorList>
            <person name="Jiao Y."/>
        </authorList>
    </citation>
    <scope>NUCLEOTIDE SEQUENCE [LARGE SCALE GENOMIC DNA]</scope>
    <source>
        <strain evidence="2">IBCAS-2021</strain>
        <tissue evidence="2">Leaf</tissue>
    </source>
</reference>
<evidence type="ECO:0000256" key="1">
    <source>
        <dbReference type="SAM" id="MobiDB-lite"/>
    </source>
</evidence>
<sequence length="196" mass="21888">MAQRSLTSSLESKEQTIPISLRIWRDQEEPEIGEERVTDDNMDQSVEEPENKSHDQELEKLLNSNNKNKNKKVCGSYSFLEPLRLVGLRSPPIQTLRSVSASLGLSRRSRNGSQAKLLSGCPFAFRLNHESPALSSIYRIPALPPPPETCTAAMRLPTSLLAESAVSDYKTREKRNELCVLSIPPKTEPVNSFHGC</sequence>
<feature type="region of interest" description="Disordered" evidence="1">
    <location>
        <begin position="19"/>
        <end position="57"/>
    </location>
</feature>
<evidence type="ECO:0000313" key="2">
    <source>
        <dbReference type="EMBL" id="KAG9445337.1"/>
    </source>
</evidence>
<dbReference type="EMBL" id="JAINDJ010000006">
    <property type="protein sequence ID" value="KAG9445337.1"/>
    <property type="molecule type" value="Genomic_DNA"/>
</dbReference>
<keyword evidence="3" id="KW-1185">Reference proteome</keyword>
<dbReference type="AlphaFoldDB" id="A0AAV7EC71"/>
<dbReference type="Proteomes" id="UP000825729">
    <property type="component" value="Unassembled WGS sequence"/>
</dbReference>